<dbReference type="EMBL" id="HG970335">
    <property type="protein sequence ID" value="CEF83433.1"/>
    <property type="molecule type" value="Genomic_DNA"/>
</dbReference>
<accession>A0A098DRE9</accession>
<reference evidence="1 3" key="3">
    <citation type="journal article" date="2015" name="BMC Genomics">
        <title>The completed genome sequence of the pathogenic ascomycete fungus Fusarium graminearum.</title>
        <authorList>
            <person name="King R."/>
            <person name="Urban M."/>
            <person name="Hammond-Kosack M.C."/>
            <person name="Hassani-Pak K."/>
            <person name="Hammond-Kosack K.E."/>
        </authorList>
    </citation>
    <scope>NUCLEOTIDE SEQUENCE [LARGE SCALE GENOMIC DNA]</scope>
    <source>
        <strain evidence="3">ATCC MYA-4620 / CBS 123657 / FGSC 9075 / NRRL 31084 / PH-1</strain>
        <strain evidence="1">PH-1</strain>
    </source>
</reference>
<organism evidence="1 3">
    <name type="scientific">Gibberella zeae (strain ATCC MYA-4620 / CBS 123657 / FGSC 9075 / NRRL 31084 / PH-1)</name>
    <name type="common">Wheat head blight fungus</name>
    <name type="synonym">Fusarium graminearum</name>
    <dbReference type="NCBI Taxonomy" id="229533"/>
    <lineage>
        <taxon>Eukaryota</taxon>
        <taxon>Fungi</taxon>
        <taxon>Dikarya</taxon>
        <taxon>Ascomycota</taxon>
        <taxon>Pezizomycotina</taxon>
        <taxon>Sordariomycetes</taxon>
        <taxon>Hypocreomycetidae</taxon>
        <taxon>Hypocreales</taxon>
        <taxon>Nectriaceae</taxon>
        <taxon>Fusarium</taxon>
    </lineage>
</organism>
<name>A0A098DRE9_GIBZE</name>
<dbReference type="Proteomes" id="UP000070720">
    <property type="component" value="Chromosome 4"/>
</dbReference>
<evidence type="ECO:0000313" key="2">
    <source>
        <dbReference type="EnsemblFungi" id="CEF83433"/>
    </source>
</evidence>
<accession>A0A0E0SAH0</accession>
<proteinExistence type="predicted"/>
<evidence type="ECO:0000313" key="3">
    <source>
        <dbReference type="Proteomes" id="UP000070720"/>
    </source>
</evidence>
<evidence type="ECO:0000313" key="1">
    <source>
        <dbReference type="EMBL" id="CEF83433.1"/>
    </source>
</evidence>
<protein>
    <submittedName>
        <fullName evidence="1">Chromosome 4, complete genome</fullName>
    </submittedName>
</protein>
<reference evidence="2 3" key="1">
    <citation type="journal article" date="2007" name="Science">
        <title>The Fusarium graminearum genome reveals a link between localized polymorphism and pathogen specialization.</title>
        <authorList>
            <person name="Cuomo C.A."/>
            <person name="Gueldener U."/>
            <person name="Xu J.-R."/>
            <person name="Trail F."/>
            <person name="Turgeon B.G."/>
            <person name="Di Pietro A."/>
            <person name="Walton J.D."/>
            <person name="Ma L.-J."/>
            <person name="Baker S.E."/>
            <person name="Rep M."/>
            <person name="Adam G."/>
            <person name="Antoniw J."/>
            <person name="Baldwin T."/>
            <person name="Calvo S.E."/>
            <person name="Chang Y.-L."/>
            <person name="DeCaprio D."/>
            <person name="Gale L.R."/>
            <person name="Gnerre S."/>
            <person name="Goswami R.S."/>
            <person name="Hammond-Kosack K."/>
            <person name="Harris L.J."/>
            <person name="Hilburn K."/>
            <person name="Kennell J.C."/>
            <person name="Kroken S."/>
            <person name="Magnuson J.K."/>
            <person name="Mannhaupt G."/>
            <person name="Mauceli E.W."/>
            <person name="Mewes H.-W."/>
            <person name="Mitterbauer R."/>
            <person name="Muehlbauer G."/>
            <person name="Muensterkoetter M."/>
            <person name="Nelson D."/>
            <person name="O'Donnell K."/>
            <person name="Ouellet T."/>
            <person name="Qi W."/>
            <person name="Quesneville H."/>
            <person name="Roncero M.I.G."/>
            <person name="Seong K.-Y."/>
            <person name="Tetko I.V."/>
            <person name="Urban M."/>
            <person name="Waalwijk C."/>
            <person name="Ward T.J."/>
            <person name="Yao J."/>
            <person name="Birren B.W."/>
            <person name="Kistler H.C."/>
        </authorList>
    </citation>
    <scope>NUCLEOTIDE SEQUENCE [LARGE SCALE GENOMIC DNA]</scope>
    <source>
        <strain evidence="3">ATCC MYA-4620 / CBS 123657 / FGSC 9075 / NRRL 31084 / PH-1</strain>
        <strain evidence="2">PH-1 / ATCC MYA-4620 / FGSC 9075 / NRRL 31084</strain>
    </source>
</reference>
<reference evidence="2" key="4">
    <citation type="submission" date="2017-01" db="UniProtKB">
        <authorList>
            <consortium name="EnsemblFungi"/>
        </authorList>
    </citation>
    <scope>IDENTIFICATION</scope>
    <source>
        <strain evidence="2">PH-1 / ATCC MYA-4620 / FGSC 9075 / NRRL 31084</strain>
    </source>
</reference>
<dbReference type="AlphaFoldDB" id="A0A098DRE9"/>
<dbReference type="InParanoid" id="A0A098DRE9"/>
<dbReference type="EnsemblFungi" id="CEF83433">
    <property type="protein sequence ID" value="CEF83433"/>
    <property type="gene ID" value="FGRRES_09079_M"/>
</dbReference>
<gene>
    <name evidence="2" type="primary">FG09079.1</name>
    <name evidence="1" type="ORF">FGRAMPH1_01T27975</name>
</gene>
<dbReference type="VEuPathDB" id="FungiDB:FGRAMPH1_01G27975"/>
<keyword evidence="3" id="KW-1185">Reference proteome</keyword>
<reference evidence="2 3" key="2">
    <citation type="journal article" date="2010" name="Nature">
        <title>Comparative genomics reveals mobile pathogenicity chromosomes in Fusarium.</title>
        <authorList>
            <person name="Ma L.J."/>
            <person name="van der Does H.C."/>
            <person name="Borkovich K.A."/>
            <person name="Coleman J.J."/>
            <person name="Daboussi M.J."/>
            <person name="Di Pietro A."/>
            <person name="Dufresne M."/>
            <person name="Freitag M."/>
            <person name="Grabherr M."/>
            <person name="Henrissat B."/>
            <person name="Houterman P.M."/>
            <person name="Kang S."/>
            <person name="Shim W.B."/>
            <person name="Woloshuk C."/>
            <person name="Xie X."/>
            <person name="Xu J.R."/>
            <person name="Antoniw J."/>
            <person name="Baker S.E."/>
            <person name="Bluhm B.H."/>
            <person name="Breakspear A."/>
            <person name="Brown D.W."/>
            <person name="Butchko R.A."/>
            <person name="Chapman S."/>
            <person name="Coulson R."/>
            <person name="Coutinho P.M."/>
            <person name="Danchin E.G."/>
            <person name="Diener A."/>
            <person name="Gale L.R."/>
            <person name="Gardiner D.M."/>
            <person name="Goff S."/>
            <person name="Hammond-Kosack K.E."/>
            <person name="Hilburn K."/>
            <person name="Hua-Van A."/>
            <person name="Jonkers W."/>
            <person name="Kazan K."/>
            <person name="Kodira C.D."/>
            <person name="Koehrsen M."/>
            <person name="Kumar L."/>
            <person name="Lee Y.H."/>
            <person name="Li L."/>
            <person name="Manners J.M."/>
            <person name="Miranda-Saavedra D."/>
            <person name="Mukherjee M."/>
            <person name="Park G."/>
            <person name="Park J."/>
            <person name="Park S.Y."/>
            <person name="Proctor R.H."/>
            <person name="Regev A."/>
            <person name="Ruiz-Roldan M.C."/>
            <person name="Sain D."/>
            <person name="Sakthikumar S."/>
            <person name="Sykes S."/>
            <person name="Schwartz D.C."/>
            <person name="Turgeon B.G."/>
            <person name="Wapinski I."/>
            <person name="Yoder O."/>
            <person name="Young S."/>
            <person name="Zeng Q."/>
            <person name="Zhou S."/>
            <person name="Galagan J."/>
            <person name="Cuomo C.A."/>
            <person name="Kistler H.C."/>
            <person name="Rep M."/>
        </authorList>
    </citation>
    <scope>GENOME REANNOTATION</scope>
    <source>
        <strain evidence="3">ATCC MYA-4620 / CBS 123657 / FGSC 9075 / NRRL 31084 / PH-1</strain>
        <strain evidence="2">PH-1 / ATCC MYA-4620 / FGSC 9075 / NRRL 31084</strain>
    </source>
</reference>
<sequence>MAKTHFNFYQSSRASWLHACVALQLVLPTAKIYTRVKDTKIFFALTNRCVSQLVPYRFFHGIAGDILILSTEKTNSAGTEPGDPWMDQTYSGLARVLVGTASGSCAI</sequence>